<gene>
    <name evidence="14" type="ORF">BE221DRAFT_214151</name>
</gene>
<proteinExistence type="inferred from homology"/>
<dbReference type="SUPFAM" id="SSF51206">
    <property type="entry name" value="cAMP-binding domain-like"/>
    <property type="match status" value="1"/>
</dbReference>
<comment type="subcellular location">
    <subcellularLocation>
        <location evidence="1">Mitochondrion inner membrane</location>
        <topology evidence="1">Multi-pass membrane protein</topology>
    </subcellularLocation>
</comment>
<feature type="repeat" description="Solcar" evidence="10">
    <location>
        <begin position="45"/>
        <end position="133"/>
    </location>
</feature>
<feature type="repeat" description="Solcar" evidence="10">
    <location>
        <begin position="238"/>
        <end position="322"/>
    </location>
</feature>
<dbReference type="InterPro" id="IPR018490">
    <property type="entry name" value="cNMP-bd_dom_sf"/>
</dbReference>
<evidence type="ECO:0000256" key="11">
    <source>
        <dbReference type="SAM" id="MobiDB-lite"/>
    </source>
</evidence>
<feature type="transmembrane region" description="Helical" evidence="12">
    <location>
        <begin position="615"/>
        <end position="642"/>
    </location>
</feature>
<dbReference type="PROSITE" id="PS50920">
    <property type="entry name" value="SOLCAR"/>
    <property type="match status" value="3"/>
</dbReference>
<evidence type="ECO:0000256" key="5">
    <source>
        <dbReference type="ARBA" id="ARBA00022737"/>
    </source>
</evidence>
<dbReference type="eggNOG" id="ENOG502R2UR">
    <property type="taxonomic scope" value="Eukaryota"/>
</dbReference>
<organism evidence="14">
    <name type="scientific">Ostreococcus tauri</name>
    <name type="common">Marine green alga</name>
    <dbReference type="NCBI Taxonomy" id="70448"/>
    <lineage>
        <taxon>Eukaryota</taxon>
        <taxon>Viridiplantae</taxon>
        <taxon>Chlorophyta</taxon>
        <taxon>Mamiellophyceae</taxon>
        <taxon>Mamiellales</taxon>
        <taxon>Bathycoccaceae</taxon>
        <taxon>Ostreococcus</taxon>
    </lineage>
</organism>
<dbReference type="SMART" id="SM00100">
    <property type="entry name" value="cNMP"/>
    <property type="match status" value="1"/>
</dbReference>
<evidence type="ECO:0000256" key="1">
    <source>
        <dbReference type="ARBA" id="ARBA00004448"/>
    </source>
</evidence>
<dbReference type="InterPro" id="IPR051508">
    <property type="entry name" value="Mito_Carrier_Antiporter"/>
</dbReference>
<feature type="region of interest" description="Disordered" evidence="11">
    <location>
        <begin position="21"/>
        <end position="41"/>
    </location>
</feature>
<evidence type="ECO:0000256" key="7">
    <source>
        <dbReference type="ARBA" id="ARBA00022989"/>
    </source>
</evidence>
<dbReference type="InterPro" id="IPR014710">
    <property type="entry name" value="RmlC-like_jellyroll"/>
</dbReference>
<keyword evidence="4 10" id="KW-0812">Transmembrane</keyword>
<comment type="similarity">
    <text evidence="2">Belongs to the mitochondrial carrier (TC 2.A.29) family.</text>
</comment>
<dbReference type="AlphaFoldDB" id="A0A1Y5I9M8"/>
<dbReference type="GO" id="GO:0005743">
    <property type="term" value="C:mitochondrial inner membrane"/>
    <property type="evidence" value="ECO:0007669"/>
    <property type="project" value="UniProtKB-SubCell"/>
</dbReference>
<evidence type="ECO:0000259" key="13">
    <source>
        <dbReference type="PROSITE" id="PS50042"/>
    </source>
</evidence>
<dbReference type="PANTHER" id="PTHR45928:SF1">
    <property type="entry name" value="RE38146P"/>
    <property type="match status" value="1"/>
</dbReference>
<dbReference type="Gene3D" id="2.60.120.10">
    <property type="entry name" value="Jelly Rolls"/>
    <property type="match status" value="1"/>
</dbReference>
<dbReference type="SUPFAM" id="SSF103506">
    <property type="entry name" value="Mitochondrial carrier"/>
    <property type="match status" value="1"/>
</dbReference>
<evidence type="ECO:0000256" key="4">
    <source>
        <dbReference type="ARBA" id="ARBA00022692"/>
    </source>
</evidence>
<dbReference type="InterPro" id="IPR019049">
    <property type="entry name" value="Nucleoporin_prot_Ndc1/Nup"/>
</dbReference>
<feature type="transmembrane region" description="Helical" evidence="12">
    <location>
        <begin position="519"/>
        <end position="537"/>
    </location>
</feature>
<sequence length="1057" mass="114048">MPRNRGSAVASTPPRVSIAQSTLTVSRRDRRGHANGKPSERKLQLPGWVSLPNSAVASCVSVLVTNPMDRAKTLMQLPGSAKTWGKSMREVVKNMVQKEGALRGPYRGLPVAMARESSKNVFRIGLFAPILMAIHENDDAPAPAWKRFAAGCMSGAVGAVSSNPFDLIKTRMQVPAAMCEYENGFAAFKKICAKEGWKTLYKGVWASVMRDMLGSSVNLTVQSIASEALVRNMILSPGSPVLGAVSGVLSAAASVAVMQPIDTSRAYVYLKPHIHKNVMRAFRYIVIREGPLALYKGSGAHFLRTAPHYAAMFALLELITGSERNMLLKRNKSVLEKVHMFDALSEEKKARLACMVETKHFKAGETIVSAGDNSPGEMYIMTHGSVKVVDAKNGNNKLSEDRILRHFGPGHYFGELALLTGQPRLATVVADEPLDVLAIDKDVLKSLRSSIPTLEDAIIRNLRRFDHMDSFTTMSIALWRCVGVVAWSALATFSAALAYFTTLDFFGGSSDGRSRVFTALAYALLQLPASAATALCARASSSDFIPNGERDGCGVVKGERIGERFATAMMRDGATIGALVGAFACSGSMACSLTARSTAARSLAGTFTVNERDPAFAAQFGCVLGVLTAIYLWTKDGFIVAFPTIQRPRALRLKRSFLPSARVGLIRSLHACAAHVVVVITSRYVAQLSAKSSRGLLFGSASCWGAGALASTSWVLAILCAEFVHTERYEFRPQSLAQGPKVASEPLMAALNYFEIPFVQHLAYLDLCYVAESGGRGRRQLIYGDTPDAAWSVAISNALAPLMMISRAVNKAMDRTMLAALRDTDADAAQRISEKYVQMNMPKPKFKHESAQTQQAWNALRQSEALSADVATRELHAVVKSFGQLAVWGARASSSLAVAARKEDVRGNARVINPTLSAIVRAQLIALLACRTIIEQGSPPVRTSSGFTSSDLALSSKANSLVAQRDRLVNSVLYFLGITATNRNTANGAVTPAFTPAVATARRLCDTVELALGALIEEYGVVEIKAMLRESERFGPPEFGTPNELFEALETIARDLA</sequence>
<keyword evidence="3" id="KW-0813">Transport</keyword>
<dbReference type="PANTHER" id="PTHR45928">
    <property type="entry name" value="RE38146P"/>
    <property type="match status" value="1"/>
</dbReference>
<dbReference type="Pfam" id="PF00153">
    <property type="entry name" value="Mito_carr"/>
    <property type="match status" value="3"/>
</dbReference>
<dbReference type="CDD" id="cd00038">
    <property type="entry name" value="CAP_ED"/>
    <property type="match status" value="1"/>
</dbReference>
<feature type="transmembrane region" description="Helical" evidence="12">
    <location>
        <begin position="477"/>
        <end position="499"/>
    </location>
</feature>
<keyword evidence="8" id="KW-0496">Mitochondrion</keyword>
<evidence type="ECO:0000256" key="3">
    <source>
        <dbReference type="ARBA" id="ARBA00022448"/>
    </source>
</evidence>
<keyword evidence="5" id="KW-0677">Repeat</keyword>
<dbReference type="Gene3D" id="1.50.40.10">
    <property type="entry name" value="Mitochondrial carrier domain"/>
    <property type="match status" value="1"/>
</dbReference>
<dbReference type="Pfam" id="PF00027">
    <property type="entry name" value="cNMP_binding"/>
    <property type="match status" value="1"/>
</dbReference>
<dbReference type="InterPro" id="IPR023395">
    <property type="entry name" value="MCP_dom_sf"/>
</dbReference>
<reference evidence="14" key="1">
    <citation type="submission" date="2017-04" db="EMBL/GenBank/DDBJ databases">
        <title>Population genomics of picophytoplankton unveils novel chromosome hypervariability.</title>
        <authorList>
            <consortium name="DOE Joint Genome Institute"/>
            <person name="Blanc-Mathieu R."/>
            <person name="Krasovec M."/>
            <person name="Hebrard M."/>
            <person name="Yau S."/>
            <person name="Desgranges E."/>
            <person name="Martin J."/>
            <person name="Schackwitz W."/>
            <person name="Kuo A."/>
            <person name="Salin G."/>
            <person name="Donnadieu C."/>
            <person name="Desdevises Y."/>
            <person name="Sanchez-Ferandin S."/>
            <person name="Moreau H."/>
            <person name="Rivals E."/>
            <person name="Grigoriev I.V."/>
            <person name="Grimsley N."/>
            <person name="Eyre-Walker A."/>
            <person name="Piganeau G."/>
        </authorList>
    </citation>
    <scope>NUCLEOTIDE SEQUENCE [LARGE SCALE GENOMIC DNA]</scope>
    <source>
        <strain evidence="14">RCC 1115</strain>
    </source>
</reference>
<dbReference type="PRINTS" id="PR00103">
    <property type="entry name" value="CAMPKINASE"/>
</dbReference>
<evidence type="ECO:0000256" key="10">
    <source>
        <dbReference type="PROSITE-ProRule" id="PRU00282"/>
    </source>
</evidence>
<dbReference type="Pfam" id="PF09531">
    <property type="entry name" value="Ndc1_Nup"/>
    <property type="match status" value="1"/>
</dbReference>
<feature type="domain" description="Cyclic nucleotide-binding" evidence="13">
    <location>
        <begin position="340"/>
        <end position="465"/>
    </location>
</feature>
<dbReference type="InterPro" id="IPR018108">
    <property type="entry name" value="MCP_transmembrane"/>
</dbReference>
<evidence type="ECO:0000256" key="2">
    <source>
        <dbReference type="ARBA" id="ARBA00006375"/>
    </source>
</evidence>
<keyword evidence="7 12" id="KW-1133">Transmembrane helix</keyword>
<evidence type="ECO:0000256" key="12">
    <source>
        <dbReference type="SAM" id="Phobius"/>
    </source>
</evidence>
<evidence type="ECO:0000256" key="6">
    <source>
        <dbReference type="ARBA" id="ARBA00022792"/>
    </source>
</evidence>
<evidence type="ECO:0000256" key="9">
    <source>
        <dbReference type="ARBA" id="ARBA00023136"/>
    </source>
</evidence>
<keyword evidence="6" id="KW-0999">Mitochondrion inner membrane</keyword>
<dbReference type="PROSITE" id="PS50042">
    <property type="entry name" value="CNMP_BINDING_3"/>
    <property type="match status" value="1"/>
</dbReference>
<feature type="repeat" description="Solcar" evidence="10">
    <location>
        <begin position="142"/>
        <end position="228"/>
    </location>
</feature>
<feature type="transmembrane region" description="Helical" evidence="12">
    <location>
        <begin position="574"/>
        <end position="595"/>
    </location>
</feature>
<dbReference type="EMBL" id="KZ155826">
    <property type="protein sequence ID" value="OUS43862.1"/>
    <property type="molecule type" value="Genomic_DNA"/>
</dbReference>
<name>A0A1Y5I9M8_OSTTA</name>
<feature type="transmembrane region" description="Helical" evidence="12">
    <location>
        <begin position="704"/>
        <end position="724"/>
    </location>
</feature>
<dbReference type="Proteomes" id="UP000195557">
    <property type="component" value="Unassembled WGS sequence"/>
</dbReference>
<evidence type="ECO:0000256" key="8">
    <source>
        <dbReference type="ARBA" id="ARBA00023128"/>
    </source>
</evidence>
<dbReference type="InterPro" id="IPR000595">
    <property type="entry name" value="cNMP-bd_dom"/>
</dbReference>
<keyword evidence="9 10" id="KW-0472">Membrane</keyword>
<protein>
    <submittedName>
        <fullName evidence="14">Mitochondrial oxoglutarate/malate carrier protein</fullName>
    </submittedName>
</protein>
<evidence type="ECO:0000313" key="14">
    <source>
        <dbReference type="EMBL" id="OUS43862.1"/>
    </source>
</evidence>
<accession>A0A1Y5I9M8</accession>